<feature type="non-terminal residue" evidence="1">
    <location>
        <position position="86"/>
    </location>
</feature>
<evidence type="ECO:0000313" key="1">
    <source>
        <dbReference type="EMBL" id="KAJ9585262.1"/>
    </source>
</evidence>
<protein>
    <submittedName>
        <fullName evidence="1">Uncharacterized protein</fullName>
    </submittedName>
</protein>
<organism evidence="1 2">
    <name type="scientific">Diploptera punctata</name>
    <name type="common">Pacific beetle cockroach</name>
    <dbReference type="NCBI Taxonomy" id="6984"/>
    <lineage>
        <taxon>Eukaryota</taxon>
        <taxon>Metazoa</taxon>
        <taxon>Ecdysozoa</taxon>
        <taxon>Arthropoda</taxon>
        <taxon>Hexapoda</taxon>
        <taxon>Insecta</taxon>
        <taxon>Pterygota</taxon>
        <taxon>Neoptera</taxon>
        <taxon>Polyneoptera</taxon>
        <taxon>Dictyoptera</taxon>
        <taxon>Blattodea</taxon>
        <taxon>Blaberoidea</taxon>
        <taxon>Blaberidae</taxon>
        <taxon>Diplopterinae</taxon>
        <taxon>Diploptera</taxon>
    </lineage>
</organism>
<evidence type="ECO:0000313" key="2">
    <source>
        <dbReference type="Proteomes" id="UP001233999"/>
    </source>
</evidence>
<keyword evidence="2" id="KW-1185">Reference proteome</keyword>
<sequence>IKICDSDSIFSPEFQYDIGFSPSRKVSERQEFIISNTSIFYTFVTIQYSNIRTHLEIMMHNYGNKWRLRVEMIEANVKARRETDGK</sequence>
<reference evidence="1" key="2">
    <citation type="submission" date="2023-05" db="EMBL/GenBank/DDBJ databases">
        <authorList>
            <person name="Fouks B."/>
        </authorList>
    </citation>
    <scope>NUCLEOTIDE SEQUENCE</scope>
    <source>
        <strain evidence="1">Stay&amp;Tobe</strain>
        <tissue evidence="1">Testes</tissue>
    </source>
</reference>
<dbReference type="EMBL" id="JASPKZ010007289">
    <property type="protein sequence ID" value="KAJ9585262.1"/>
    <property type="molecule type" value="Genomic_DNA"/>
</dbReference>
<name>A0AAD7ZRJ3_DIPPU</name>
<gene>
    <name evidence="1" type="ORF">L9F63_002962</name>
</gene>
<dbReference type="Proteomes" id="UP001233999">
    <property type="component" value="Unassembled WGS sequence"/>
</dbReference>
<comment type="caution">
    <text evidence="1">The sequence shown here is derived from an EMBL/GenBank/DDBJ whole genome shotgun (WGS) entry which is preliminary data.</text>
</comment>
<dbReference type="AlphaFoldDB" id="A0AAD7ZRJ3"/>
<accession>A0AAD7ZRJ3</accession>
<reference evidence="1" key="1">
    <citation type="journal article" date="2023" name="IScience">
        <title>Live-bearing cockroach genome reveals convergent evolutionary mechanisms linked to viviparity in insects and beyond.</title>
        <authorList>
            <person name="Fouks B."/>
            <person name="Harrison M.C."/>
            <person name="Mikhailova A.A."/>
            <person name="Marchal E."/>
            <person name="English S."/>
            <person name="Carruthers M."/>
            <person name="Jennings E.C."/>
            <person name="Chiamaka E.L."/>
            <person name="Frigard R.A."/>
            <person name="Pippel M."/>
            <person name="Attardo G.M."/>
            <person name="Benoit J.B."/>
            <person name="Bornberg-Bauer E."/>
            <person name="Tobe S.S."/>
        </authorList>
    </citation>
    <scope>NUCLEOTIDE SEQUENCE</scope>
    <source>
        <strain evidence="1">Stay&amp;Tobe</strain>
    </source>
</reference>
<feature type="non-terminal residue" evidence="1">
    <location>
        <position position="1"/>
    </location>
</feature>
<proteinExistence type="predicted"/>